<organism evidence="1 2">
    <name type="scientific">Winslowiella arboricola</name>
    <dbReference type="NCBI Taxonomy" id="2978220"/>
    <lineage>
        <taxon>Bacteria</taxon>
        <taxon>Pseudomonadati</taxon>
        <taxon>Pseudomonadota</taxon>
        <taxon>Gammaproteobacteria</taxon>
        <taxon>Enterobacterales</taxon>
        <taxon>Erwiniaceae</taxon>
        <taxon>Winslowiella</taxon>
    </lineage>
</organism>
<proteinExistence type="predicted"/>
<keyword evidence="2" id="KW-1185">Reference proteome</keyword>
<dbReference type="EMBL" id="JAODIM010000043">
    <property type="protein sequence ID" value="MCU5780124.1"/>
    <property type="molecule type" value="Genomic_DNA"/>
</dbReference>
<evidence type="ECO:0000313" key="1">
    <source>
        <dbReference type="EMBL" id="MCU5780124.1"/>
    </source>
</evidence>
<gene>
    <name evidence="1" type="ORF">N5923_21770</name>
</gene>
<accession>A0A9J6PYZ3</accession>
<dbReference type="AlphaFoldDB" id="A0A9J6PYZ3"/>
<reference evidence="1" key="1">
    <citation type="submission" date="2022-09" db="EMBL/GenBank/DDBJ databases">
        <title>Winslowiella arboricola sp. nov., isolated from bleeding cankers on broadleaf hosts.</title>
        <authorList>
            <person name="Brady C."/>
            <person name="Kaur S."/>
            <person name="Crampton B."/>
            <person name="Maddock D."/>
            <person name="Arnold D."/>
            <person name="Denman S."/>
        </authorList>
    </citation>
    <scope>NUCLEOTIDE SEQUENCE</scope>
    <source>
        <strain evidence="1">BAC 15a-03b</strain>
    </source>
</reference>
<evidence type="ECO:0000313" key="2">
    <source>
        <dbReference type="Proteomes" id="UP001064262"/>
    </source>
</evidence>
<sequence>MHNPMISPGVLNRVRASAKFTDHPELNVSASALAKEGVEITFQGNIVEPLPAMTGIVQSPQPYVLVQAKIHLLRSQLMAAQYKKQIENDGFVGDVRLYTDSSTLGEFDMASTAITSVGDMTFAGGDPGVVITLTGTYYVNSALWEL</sequence>
<protein>
    <submittedName>
        <fullName evidence="1">Uncharacterized protein</fullName>
    </submittedName>
</protein>
<name>A0A9J6PYZ3_9GAMM</name>
<dbReference type="Proteomes" id="UP001064262">
    <property type="component" value="Unassembled WGS sequence"/>
</dbReference>
<comment type="caution">
    <text evidence="1">The sequence shown here is derived from an EMBL/GenBank/DDBJ whole genome shotgun (WGS) entry which is preliminary data.</text>
</comment>
<dbReference type="RefSeq" id="WP_267143997.1">
    <property type="nucleotide sequence ID" value="NZ_JAODIL010000080.1"/>
</dbReference>